<dbReference type="GO" id="GO:0019239">
    <property type="term" value="F:deaminase activity"/>
    <property type="evidence" value="ECO:0007669"/>
    <property type="project" value="TreeGrafter"/>
</dbReference>
<dbReference type="InterPro" id="IPR006175">
    <property type="entry name" value="YjgF/YER057c/UK114"/>
</dbReference>
<dbReference type="FunFam" id="3.30.1330.40:FF:000001">
    <property type="entry name" value="L-PSP family endoribonuclease"/>
    <property type="match status" value="1"/>
</dbReference>
<dbReference type="CDD" id="cd00448">
    <property type="entry name" value="YjgF_YER057c_UK114_family"/>
    <property type="match status" value="1"/>
</dbReference>
<keyword evidence="3" id="KW-1185">Reference proteome</keyword>
<dbReference type="GO" id="GO:0005829">
    <property type="term" value="C:cytosol"/>
    <property type="evidence" value="ECO:0007669"/>
    <property type="project" value="TreeGrafter"/>
</dbReference>
<evidence type="ECO:0000313" key="3">
    <source>
        <dbReference type="Proteomes" id="UP000752012"/>
    </source>
</evidence>
<dbReference type="AlphaFoldDB" id="A0A969TVL9"/>
<accession>A0A969TVL9</accession>
<proteinExistence type="inferred from homology"/>
<dbReference type="InterPro" id="IPR035959">
    <property type="entry name" value="RutC-like_sf"/>
</dbReference>
<organism evidence="2 3">
    <name type="scientific">Alkalicoccus luteus</name>
    <dbReference type="NCBI Taxonomy" id="1237094"/>
    <lineage>
        <taxon>Bacteria</taxon>
        <taxon>Bacillati</taxon>
        <taxon>Bacillota</taxon>
        <taxon>Bacilli</taxon>
        <taxon>Bacillales</taxon>
        <taxon>Bacillaceae</taxon>
        <taxon>Alkalicoccus</taxon>
    </lineage>
</organism>
<comment type="caution">
    <text evidence="2">The sequence shown here is derived from an EMBL/GenBank/DDBJ whole genome shotgun (WGS) entry which is preliminary data.</text>
</comment>
<dbReference type="Pfam" id="PF01042">
    <property type="entry name" value="Ribonuc_L-PSP"/>
    <property type="match status" value="1"/>
</dbReference>
<dbReference type="Gene3D" id="3.30.1330.40">
    <property type="entry name" value="RutC-like"/>
    <property type="match status" value="1"/>
</dbReference>
<gene>
    <name evidence="2" type="ORF">HCN83_11665</name>
</gene>
<comment type="similarity">
    <text evidence="1">Belongs to the RutC family.</text>
</comment>
<evidence type="ECO:0000313" key="2">
    <source>
        <dbReference type="EMBL" id="NJP38242.1"/>
    </source>
</evidence>
<dbReference type="SUPFAM" id="SSF55298">
    <property type="entry name" value="YjgF-like"/>
    <property type="match status" value="1"/>
</dbReference>
<protein>
    <submittedName>
        <fullName evidence="2">RidA family protein</fullName>
    </submittedName>
</protein>
<dbReference type="Proteomes" id="UP000752012">
    <property type="component" value="Unassembled WGS sequence"/>
</dbReference>
<dbReference type="InterPro" id="IPR006056">
    <property type="entry name" value="RidA"/>
</dbReference>
<name>A0A969TVL9_9BACI</name>
<reference evidence="2 3" key="1">
    <citation type="submission" date="2020-03" db="EMBL/GenBank/DDBJ databases">
        <title>Assessment of the enzymatic potential of alkaline-tolerant lipase obtained from Bacillus luteus H11 (technogenic soil) for the bioremediation of saline soils contaminated with petroleum substances.</title>
        <authorList>
            <person name="Kalwasinska A."/>
        </authorList>
    </citation>
    <scope>NUCLEOTIDE SEQUENCE [LARGE SCALE GENOMIC DNA]</scope>
    <source>
        <strain evidence="2 3">H11</strain>
    </source>
</reference>
<evidence type="ECO:0000256" key="1">
    <source>
        <dbReference type="ARBA" id="ARBA00010552"/>
    </source>
</evidence>
<dbReference type="EMBL" id="JAATHJ010000018">
    <property type="protein sequence ID" value="NJP38242.1"/>
    <property type="molecule type" value="Genomic_DNA"/>
</dbReference>
<sequence length="126" mass="13614">MQKNIIHTNLAPEAIGPYSQAVEIDGFIYTSGQIGLNPETGDLVEGVEAQANQVMKNVSAVLEAAGADTSHIIKALIFLQNMDDFAVVNEIYASYLHEPYPARSAVEISRMPKGALVEVEVVAKKE</sequence>
<dbReference type="PANTHER" id="PTHR11803:SF58">
    <property type="entry name" value="PROTEIN HMF1-RELATED"/>
    <property type="match status" value="1"/>
</dbReference>
<dbReference type="RefSeq" id="WP_168007540.1">
    <property type="nucleotide sequence ID" value="NZ_JAATHJ010000018.1"/>
</dbReference>
<dbReference type="PANTHER" id="PTHR11803">
    <property type="entry name" value="2-IMINOBUTANOATE/2-IMINOPROPANOATE DEAMINASE RIDA"/>
    <property type="match status" value="1"/>
</dbReference>
<dbReference type="NCBIfam" id="TIGR00004">
    <property type="entry name" value="Rid family detoxifying hydrolase"/>
    <property type="match status" value="1"/>
</dbReference>